<dbReference type="InterPro" id="IPR052535">
    <property type="entry name" value="Bacilysin_H2HPP_isomerase"/>
</dbReference>
<dbReference type="InterPro" id="IPR011051">
    <property type="entry name" value="RmlC_Cupin_sf"/>
</dbReference>
<organism evidence="2 3">
    <name type="scientific">Marivibrio halodurans</name>
    <dbReference type="NCBI Taxonomy" id="2039722"/>
    <lineage>
        <taxon>Bacteria</taxon>
        <taxon>Pseudomonadati</taxon>
        <taxon>Pseudomonadota</taxon>
        <taxon>Alphaproteobacteria</taxon>
        <taxon>Rhodospirillales</taxon>
        <taxon>Rhodospirillaceae</taxon>
        <taxon>Marivibrio</taxon>
    </lineage>
</organism>
<evidence type="ECO:0000313" key="2">
    <source>
        <dbReference type="EMBL" id="MBP5858605.1"/>
    </source>
</evidence>
<evidence type="ECO:0000259" key="1">
    <source>
        <dbReference type="Pfam" id="PF07883"/>
    </source>
</evidence>
<dbReference type="EMBL" id="JAGMWN010000009">
    <property type="protein sequence ID" value="MBP5858605.1"/>
    <property type="molecule type" value="Genomic_DNA"/>
</dbReference>
<dbReference type="Gene3D" id="2.60.120.10">
    <property type="entry name" value="Jelly Rolls"/>
    <property type="match status" value="1"/>
</dbReference>
<evidence type="ECO:0000313" key="3">
    <source>
        <dbReference type="Proteomes" id="UP000672602"/>
    </source>
</evidence>
<dbReference type="PANTHER" id="PTHR40112:SF1">
    <property type="entry name" value="H2HPP ISOMERASE"/>
    <property type="match status" value="1"/>
</dbReference>
<dbReference type="AlphaFoldDB" id="A0A8J7S1L8"/>
<dbReference type="Proteomes" id="UP000672602">
    <property type="component" value="Unassembled WGS sequence"/>
</dbReference>
<accession>A0A8J7S1L8</accession>
<sequence length="113" mass="12415">MVRFNEKHLVDEAVAWEAVGDGVARKILTFNEAVMMLRNRFEAGGVGPPHTHPHVQCSYVVSGVFDIMIDGETRRMGPGDSFLIPSGLPHGAICVEAGELIEVFSPMREDFFA</sequence>
<feature type="domain" description="Cupin type-2" evidence="1">
    <location>
        <begin position="40"/>
        <end position="97"/>
    </location>
</feature>
<dbReference type="Pfam" id="PF07883">
    <property type="entry name" value="Cupin_2"/>
    <property type="match status" value="1"/>
</dbReference>
<reference evidence="2" key="1">
    <citation type="submission" date="2021-04" db="EMBL/GenBank/DDBJ databases">
        <authorList>
            <person name="Zhang D.-C."/>
        </authorList>
    </citation>
    <scope>NUCLEOTIDE SEQUENCE</scope>
    <source>
        <strain evidence="2">CGMCC 1.15697</strain>
    </source>
</reference>
<dbReference type="SUPFAM" id="SSF51182">
    <property type="entry name" value="RmlC-like cupins"/>
    <property type="match status" value="1"/>
</dbReference>
<name>A0A8J7S1L8_9PROT</name>
<dbReference type="PANTHER" id="PTHR40112">
    <property type="entry name" value="H2HPP ISOMERASE"/>
    <property type="match status" value="1"/>
</dbReference>
<dbReference type="PIRSF" id="PIRSF029883">
    <property type="entry name" value="KdgF"/>
    <property type="match status" value="1"/>
</dbReference>
<dbReference type="InterPro" id="IPR025499">
    <property type="entry name" value="KdgF"/>
</dbReference>
<keyword evidence="3" id="KW-1185">Reference proteome</keyword>
<dbReference type="InterPro" id="IPR014710">
    <property type="entry name" value="RmlC-like_jellyroll"/>
</dbReference>
<dbReference type="CDD" id="cd02238">
    <property type="entry name" value="cupin_KdgF"/>
    <property type="match status" value="1"/>
</dbReference>
<proteinExistence type="predicted"/>
<protein>
    <submittedName>
        <fullName evidence="2">Cupin domain-containing protein</fullName>
    </submittedName>
</protein>
<gene>
    <name evidence="2" type="ORF">KAJ83_16410</name>
</gene>
<dbReference type="InterPro" id="IPR013096">
    <property type="entry name" value="Cupin_2"/>
</dbReference>
<comment type="caution">
    <text evidence="2">The sequence shown here is derived from an EMBL/GenBank/DDBJ whole genome shotgun (WGS) entry which is preliminary data.</text>
</comment>
<dbReference type="RefSeq" id="WP_210683195.1">
    <property type="nucleotide sequence ID" value="NZ_JAGMWN010000009.1"/>
</dbReference>